<evidence type="ECO:0008006" key="5">
    <source>
        <dbReference type="Google" id="ProtNLM"/>
    </source>
</evidence>
<gene>
    <name evidence="3" type="ORF">INT76_04875</name>
</gene>
<evidence type="ECO:0000256" key="2">
    <source>
        <dbReference type="SAM" id="SignalP"/>
    </source>
</evidence>
<keyword evidence="1" id="KW-1133">Transmembrane helix</keyword>
<feature type="signal peptide" evidence="2">
    <location>
        <begin position="1"/>
        <end position="22"/>
    </location>
</feature>
<sequence>MKKFGLLVLIILCSFASLSIGAEEGTLNINNNVIYDNIMKEKADVSSNPYLFLNQMNEQEKALQEEIIERHSKIKLSLFTESINNEEEAGRYTISSYLFTDNYQFSNVESGQLSEGTSAAEELGIWMTMATFFIVMLIVGIYLGRRFSKLLYMRRGE</sequence>
<evidence type="ECO:0000313" key="3">
    <source>
        <dbReference type="EMBL" id="QUE55210.1"/>
    </source>
</evidence>
<name>A0ABX7YMZ8_9STRE</name>
<keyword evidence="2" id="KW-0732">Signal</keyword>
<keyword evidence="1" id="KW-0812">Transmembrane</keyword>
<keyword evidence="4" id="KW-1185">Reference proteome</keyword>
<dbReference type="Proteomes" id="UP000677616">
    <property type="component" value="Chromosome"/>
</dbReference>
<feature type="chain" id="PRO_5046208942" description="ESAT-6 secretion machinery protein EssA" evidence="2">
    <location>
        <begin position="23"/>
        <end position="157"/>
    </location>
</feature>
<evidence type="ECO:0000313" key="4">
    <source>
        <dbReference type="Proteomes" id="UP000677616"/>
    </source>
</evidence>
<keyword evidence="1" id="KW-0472">Membrane</keyword>
<proteinExistence type="predicted"/>
<feature type="transmembrane region" description="Helical" evidence="1">
    <location>
        <begin position="123"/>
        <end position="144"/>
    </location>
</feature>
<reference evidence="3 4" key="1">
    <citation type="submission" date="2021-04" db="EMBL/GenBank/DDBJ databases">
        <title>Complete genome sequence of a novel Streptococcus species.</title>
        <authorList>
            <person name="Teng J.L.L."/>
        </authorList>
    </citation>
    <scope>NUCLEOTIDE SEQUENCE [LARGE SCALE GENOMIC DNA]</scope>
    <source>
        <strain evidence="3 4">HKU75</strain>
    </source>
</reference>
<accession>A0ABX7YMZ8</accession>
<evidence type="ECO:0000256" key="1">
    <source>
        <dbReference type="SAM" id="Phobius"/>
    </source>
</evidence>
<protein>
    <recommendedName>
        <fullName evidence="5">ESAT-6 secretion machinery protein EssA</fullName>
    </recommendedName>
</protein>
<dbReference type="EMBL" id="CP073084">
    <property type="protein sequence ID" value="QUE55210.1"/>
    <property type="molecule type" value="Genomic_DNA"/>
</dbReference>
<organism evidence="3 4">
    <name type="scientific">Streptococcus oriscaviae</name>
    <dbReference type="NCBI Taxonomy" id="2781599"/>
    <lineage>
        <taxon>Bacteria</taxon>
        <taxon>Bacillati</taxon>
        <taxon>Bacillota</taxon>
        <taxon>Bacilli</taxon>
        <taxon>Lactobacillales</taxon>
        <taxon>Streptococcaceae</taxon>
        <taxon>Streptococcus</taxon>
    </lineage>
</organism>
<dbReference type="RefSeq" id="WP_212572765.1">
    <property type="nucleotide sequence ID" value="NZ_CP073084.1"/>
</dbReference>